<keyword evidence="4" id="KW-1185">Reference proteome</keyword>
<feature type="domain" description="CT398-like coiled coil hairpin" evidence="2">
    <location>
        <begin position="15"/>
        <end position="195"/>
    </location>
</feature>
<dbReference type="RefSeq" id="WP_109094400.1">
    <property type="nucleotide sequence ID" value="NZ_CAMELQ010000004.1"/>
</dbReference>
<dbReference type="AlphaFoldDB" id="A0A2V1JZR0"/>
<evidence type="ECO:0000259" key="2">
    <source>
        <dbReference type="Pfam" id="PF24481"/>
    </source>
</evidence>
<gene>
    <name evidence="3" type="ORF">DD236_10730</name>
</gene>
<dbReference type="Pfam" id="PF24481">
    <property type="entry name" value="CT398_CC"/>
    <property type="match status" value="1"/>
</dbReference>
<dbReference type="EMBL" id="QETB01000006">
    <property type="protein sequence ID" value="PWF24504.1"/>
    <property type="molecule type" value="Genomic_DNA"/>
</dbReference>
<accession>A0A2V1JZR0</accession>
<evidence type="ECO:0000313" key="3">
    <source>
        <dbReference type="EMBL" id="PWF24504.1"/>
    </source>
</evidence>
<reference evidence="4" key="1">
    <citation type="submission" date="2018-05" db="EMBL/GenBank/DDBJ databases">
        <authorList>
            <person name="Li Y."/>
        </authorList>
    </citation>
    <scope>NUCLEOTIDE SEQUENCE [LARGE SCALE GENOMIC DNA]</scope>
    <source>
        <strain evidence="4">sk1b4</strain>
    </source>
</reference>
<sequence>MATAPAADQLKLLEVAEFDSQIARLERDNVKHPLREKLAALMNAIAARGREKDSAVAAVGAAEKALEEAEAVCQGFQAQISDKEAKLNSGEGLTSRDLVALQDEIAGLRALLADASDKEFETLDNLEQCNDRVEKIDAQARELHDELLKDRSELEDAVGEIQGQQEDLRAQRATIFDPLHEDLKRIYQHSRESGGYAVLAMHANGATDGGIHLSPVEVAQIRGLDPDQIYLSEDYDAIIVRLDN</sequence>
<organism evidence="3 4">
    <name type="scientific">Ancrocorticia populi</name>
    <dbReference type="NCBI Taxonomy" id="2175228"/>
    <lineage>
        <taxon>Bacteria</taxon>
        <taxon>Bacillati</taxon>
        <taxon>Actinomycetota</taxon>
        <taxon>Actinomycetes</taxon>
        <taxon>Actinomycetales</taxon>
        <taxon>Actinomycetaceae</taxon>
        <taxon>Ancrocorticia</taxon>
    </lineage>
</organism>
<evidence type="ECO:0000313" key="4">
    <source>
        <dbReference type="Proteomes" id="UP000245283"/>
    </source>
</evidence>
<dbReference type="InterPro" id="IPR056003">
    <property type="entry name" value="CT398_CC_hairpin"/>
</dbReference>
<evidence type="ECO:0000256" key="1">
    <source>
        <dbReference type="SAM" id="Coils"/>
    </source>
</evidence>
<dbReference type="Proteomes" id="UP000245283">
    <property type="component" value="Unassembled WGS sequence"/>
</dbReference>
<dbReference type="Gene3D" id="1.10.287.1490">
    <property type="match status" value="1"/>
</dbReference>
<comment type="caution">
    <text evidence="3">The sequence shown here is derived from an EMBL/GenBank/DDBJ whole genome shotgun (WGS) entry which is preliminary data.</text>
</comment>
<dbReference type="OrthoDB" id="3268328at2"/>
<protein>
    <recommendedName>
        <fullName evidence="2">CT398-like coiled coil hairpin domain-containing protein</fullName>
    </recommendedName>
</protein>
<proteinExistence type="predicted"/>
<feature type="coiled-coil region" evidence="1">
    <location>
        <begin position="59"/>
        <end position="171"/>
    </location>
</feature>
<keyword evidence="1" id="KW-0175">Coiled coil</keyword>
<name>A0A2V1JZR0_9ACTO</name>